<evidence type="ECO:0000313" key="4">
    <source>
        <dbReference type="Proteomes" id="UP000887104"/>
    </source>
</evidence>
<dbReference type="RefSeq" id="WP_220780507.1">
    <property type="nucleotide sequence ID" value="NZ_BPEY01000019.1"/>
</dbReference>
<sequence>MSIYHSYIQRFVLFTILLITVYPSTSIAGNHLIDAKVMHNSPFNIPRTHTVKIKDNERSYKLYIKLPKGYKSSKNRDIDYPVIYLTDAMYTFQIMSGVTRFPMNAKQMAPAIIVGISWELGMQGDTSRVRDYTPTVDNSWSKVTGGAYRHLKFLKHQVIPYVEQNYRTAPNQRTYVGNSLGGLFGAYILVKQPNLFTNYLLGSPSFWWQQQQLLKQLEANTQVLNKVNANVFIGIGALEHNRQGGDSEFDMVSDAKHFIQLLNSTAAHQTKQTLKSKLLIINEANHATAFATTAIHGMDWLFNAETGKSLANLKSEPAHKPVSATKPAKSEVF</sequence>
<keyword evidence="2" id="KW-0378">Hydrolase</keyword>
<evidence type="ECO:0000256" key="2">
    <source>
        <dbReference type="ARBA" id="ARBA00022801"/>
    </source>
</evidence>
<accession>A0ABQ4P964</accession>
<comment type="similarity">
    <text evidence="1">Belongs to the esterase D family.</text>
</comment>
<comment type="caution">
    <text evidence="3">The sequence shown here is derived from an EMBL/GenBank/DDBJ whole genome shotgun (WGS) entry which is preliminary data.</text>
</comment>
<protein>
    <recommendedName>
        <fullName evidence="5">Alpha/beta hydrolase</fullName>
    </recommendedName>
</protein>
<dbReference type="Gene3D" id="3.40.50.1820">
    <property type="entry name" value="alpha/beta hydrolase"/>
    <property type="match status" value="1"/>
</dbReference>
<organism evidence="3 4">
    <name type="scientific">Shewanella sairae</name>
    <dbReference type="NCBI Taxonomy" id="190310"/>
    <lineage>
        <taxon>Bacteria</taxon>
        <taxon>Pseudomonadati</taxon>
        <taxon>Pseudomonadota</taxon>
        <taxon>Gammaproteobacteria</taxon>
        <taxon>Alteromonadales</taxon>
        <taxon>Shewanellaceae</taxon>
        <taxon>Shewanella</taxon>
    </lineage>
</organism>
<reference evidence="3" key="1">
    <citation type="submission" date="2021-05" db="EMBL/GenBank/DDBJ databases">
        <title>Molecular characterization for Shewanella algae harboring chromosomal blaOXA-55-like strains isolated from clinical and environment sample.</title>
        <authorList>
            <person name="Ohama Y."/>
            <person name="Aoki K."/>
            <person name="Harada S."/>
            <person name="Moriya K."/>
            <person name="Ishii Y."/>
            <person name="Tateda K."/>
        </authorList>
    </citation>
    <scope>NUCLEOTIDE SEQUENCE</scope>
    <source>
        <strain evidence="3">JCM 11563</strain>
    </source>
</reference>
<dbReference type="PANTHER" id="PTHR40841:SF2">
    <property type="entry name" value="SIDEROPHORE-DEGRADING ESTERASE (EUROFUNG)"/>
    <property type="match status" value="1"/>
</dbReference>
<dbReference type="InterPro" id="IPR029058">
    <property type="entry name" value="AB_hydrolase_fold"/>
</dbReference>
<evidence type="ECO:0008006" key="5">
    <source>
        <dbReference type="Google" id="ProtNLM"/>
    </source>
</evidence>
<dbReference type="InterPro" id="IPR052558">
    <property type="entry name" value="Siderophore_Hydrolase_D"/>
</dbReference>
<dbReference type="EMBL" id="BPEY01000019">
    <property type="protein sequence ID" value="GIU44077.1"/>
    <property type="molecule type" value="Genomic_DNA"/>
</dbReference>
<gene>
    <name evidence="3" type="ORF">TUM4438_14460</name>
</gene>
<dbReference type="Pfam" id="PF00756">
    <property type="entry name" value="Esterase"/>
    <property type="match status" value="1"/>
</dbReference>
<name>A0ABQ4P964_9GAMM</name>
<evidence type="ECO:0000256" key="1">
    <source>
        <dbReference type="ARBA" id="ARBA00005622"/>
    </source>
</evidence>
<dbReference type="SUPFAM" id="SSF53474">
    <property type="entry name" value="alpha/beta-Hydrolases"/>
    <property type="match status" value="1"/>
</dbReference>
<dbReference type="Proteomes" id="UP000887104">
    <property type="component" value="Unassembled WGS sequence"/>
</dbReference>
<evidence type="ECO:0000313" key="3">
    <source>
        <dbReference type="EMBL" id="GIU44077.1"/>
    </source>
</evidence>
<proteinExistence type="inferred from homology"/>
<dbReference type="PANTHER" id="PTHR40841">
    <property type="entry name" value="SIDEROPHORE TRIACETYLFUSARININE C ESTERASE"/>
    <property type="match status" value="1"/>
</dbReference>
<keyword evidence="4" id="KW-1185">Reference proteome</keyword>
<dbReference type="InterPro" id="IPR000801">
    <property type="entry name" value="Esterase-like"/>
</dbReference>